<proteinExistence type="predicted"/>
<gene>
    <name evidence="1" type="ORF">OHA22_12255</name>
</gene>
<dbReference type="AlphaFoldDB" id="A0AAU1ZV99"/>
<evidence type="ECO:0000313" key="1">
    <source>
        <dbReference type="EMBL" id="WTT16245.1"/>
    </source>
</evidence>
<dbReference type="EMBL" id="CP108222">
    <property type="protein sequence ID" value="WTT16245.1"/>
    <property type="molecule type" value="Genomic_DNA"/>
</dbReference>
<sequence>MKHVDDVIFRSEKIVGGSRVLGGAGMSRCTWVGSTIAQYDDPGFGFVVRDAEARRCKVDNCGAHGVRFQDVLVDGLTIAGGLLLEACLFERVTLRGNIGRIVTTPPHSALTAEVRQSLVEGLRAAYRDVEWALDISQANFVDADFYYVPGELIRRDEETQFLLRRESFSGMDVSDLPSYAKIAVDRFEPSPWDSIVAIAPRRSRNFDRRLSELTELRRAGLAE</sequence>
<protein>
    <recommendedName>
        <fullName evidence="2">Pentapeptide repeat-containing protein</fullName>
    </recommendedName>
</protein>
<reference evidence="1" key="1">
    <citation type="submission" date="2022-10" db="EMBL/GenBank/DDBJ databases">
        <title>The complete genomes of actinobacterial strains from the NBC collection.</title>
        <authorList>
            <person name="Joergensen T.S."/>
            <person name="Alvarez Arevalo M."/>
            <person name="Sterndorff E.B."/>
            <person name="Faurdal D."/>
            <person name="Vuksanovic O."/>
            <person name="Mourched A.-S."/>
            <person name="Charusanti P."/>
            <person name="Shaw S."/>
            <person name="Blin K."/>
            <person name="Weber T."/>
        </authorList>
    </citation>
    <scope>NUCLEOTIDE SEQUENCE</scope>
    <source>
        <strain evidence="1">NBC_00093</strain>
    </source>
</reference>
<name>A0AAU1ZV99_9ACTN</name>
<evidence type="ECO:0008006" key="2">
    <source>
        <dbReference type="Google" id="ProtNLM"/>
    </source>
</evidence>
<accession>A0AAU1ZV99</accession>
<organism evidence="1">
    <name type="scientific">Streptomyces sp. NBC_00093</name>
    <dbReference type="NCBI Taxonomy" id="2975649"/>
    <lineage>
        <taxon>Bacteria</taxon>
        <taxon>Bacillati</taxon>
        <taxon>Actinomycetota</taxon>
        <taxon>Actinomycetes</taxon>
        <taxon>Kitasatosporales</taxon>
        <taxon>Streptomycetaceae</taxon>
        <taxon>Streptomyces</taxon>
    </lineage>
</organism>